<gene>
    <name evidence="10" type="ORF">ABIG07_002322</name>
</gene>
<keyword evidence="3" id="KW-0597">Phosphoprotein</keyword>
<comment type="catalytic activity">
    <reaction evidence="1">
        <text>ATP + protein L-histidine = ADP + protein N-phospho-L-histidine.</text>
        <dbReference type="EC" id="2.7.13.3"/>
    </reaction>
</comment>
<dbReference type="PANTHER" id="PTHR41523:SF7">
    <property type="entry name" value="HISTIDINE KINASE"/>
    <property type="match status" value="1"/>
</dbReference>
<evidence type="ECO:0000256" key="8">
    <source>
        <dbReference type="SAM" id="Phobius"/>
    </source>
</evidence>
<evidence type="ECO:0000256" key="7">
    <source>
        <dbReference type="ARBA" id="ARBA00022840"/>
    </source>
</evidence>
<keyword evidence="11" id="KW-1185">Reference proteome</keyword>
<dbReference type="InterPro" id="IPR011102">
    <property type="entry name" value="Sig_transdc_His_kinase_HWE"/>
</dbReference>
<evidence type="ECO:0000256" key="4">
    <source>
        <dbReference type="ARBA" id="ARBA00022679"/>
    </source>
</evidence>
<sequence length="589" mass="64990">MEPWNSNRVWGGGRGRSYAWFKNFRPCDIDRMKGYLPSFAVRPQRIRTYLGLFALALVLPLLLVAFIGLNRMAAIEQAQIERRVMQVAQNLRFVVDRELDRSLITLETLVTSSELRSGDLDAFHRQAVLALKPTKAAIVLIDTSYRQLVDTLKDYGADLPPTSDPVTAQRVIDSGKAQISNLFKGSVNGLPVFNVEVPVFGGDNRVRYVLIMSFQAAYIADVLKEVRLDPAWLAGVTDTNGVVLARSRQQDEYVGKPLPPDLFEQTKRADGVYPAVNIAGQSILRATVRSERAGWFISATVPRSHAEEPYDRSAFFAAVLVGLALILGGGLAYLFARLMALPLDLATRAAASVGRGEDVHAARTSLREANVLTETLSKASKDLNERARHADFLMRELAHRAKNQLAVVKGMALQTARQSATVDDFIGQFDRRIQGLAQSQDLLLRQNWRGAWMNELVHAHLETFGAEARAQISGPAAFLDTSAVQNVGFALHELATNASKYGALSTDRGRIVVAWSLLADGGVRLEWSEHDGPPSERQREGFGHRVITELVPRALNGVSKLDFTPHGIHWELTIPAAHIVRNSGKPIQE</sequence>
<dbReference type="CDD" id="cd18773">
    <property type="entry name" value="PDC1_HK_sensor"/>
    <property type="match status" value="1"/>
</dbReference>
<keyword evidence="5" id="KW-0547">Nucleotide-binding</keyword>
<evidence type="ECO:0000256" key="5">
    <source>
        <dbReference type="ARBA" id="ARBA00022741"/>
    </source>
</evidence>
<evidence type="ECO:0000313" key="11">
    <source>
        <dbReference type="Proteomes" id="UP001565369"/>
    </source>
</evidence>
<evidence type="ECO:0000259" key="9">
    <source>
        <dbReference type="SMART" id="SM00911"/>
    </source>
</evidence>
<keyword evidence="6 10" id="KW-0418">Kinase</keyword>
<dbReference type="InterPro" id="IPR036890">
    <property type="entry name" value="HATPase_C_sf"/>
</dbReference>
<keyword evidence="4" id="KW-0808">Transferase</keyword>
<reference evidence="10 11" key="1">
    <citation type="submission" date="2024-07" db="EMBL/GenBank/DDBJ databases">
        <title>Genomic Encyclopedia of Type Strains, Phase V (KMG-V): Genome sequencing to study the core and pangenomes of soil and plant-associated prokaryotes.</title>
        <authorList>
            <person name="Whitman W."/>
        </authorList>
    </citation>
    <scope>NUCLEOTIDE SEQUENCE [LARGE SCALE GENOMIC DNA]</scope>
    <source>
        <strain evidence="10 11">USDA 152</strain>
    </source>
</reference>
<evidence type="ECO:0000256" key="1">
    <source>
        <dbReference type="ARBA" id="ARBA00000085"/>
    </source>
</evidence>
<evidence type="ECO:0000256" key="2">
    <source>
        <dbReference type="ARBA" id="ARBA00012438"/>
    </source>
</evidence>
<evidence type="ECO:0000256" key="6">
    <source>
        <dbReference type="ARBA" id="ARBA00022777"/>
    </source>
</evidence>
<evidence type="ECO:0000313" key="10">
    <source>
        <dbReference type="EMBL" id="MEY9453374.1"/>
    </source>
</evidence>
<name>A0ABV4FP45_9BRAD</name>
<dbReference type="PANTHER" id="PTHR41523">
    <property type="entry name" value="TWO-COMPONENT SYSTEM SENSOR PROTEIN"/>
    <property type="match status" value="1"/>
</dbReference>
<dbReference type="Proteomes" id="UP001565369">
    <property type="component" value="Unassembled WGS sequence"/>
</dbReference>
<keyword evidence="8" id="KW-0472">Membrane</keyword>
<dbReference type="EC" id="2.7.13.3" evidence="2"/>
<dbReference type="Gene3D" id="3.30.565.10">
    <property type="entry name" value="Histidine kinase-like ATPase, C-terminal domain"/>
    <property type="match status" value="1"/>
</dbReference>
<dbReference type="SMART" id="SM00911">
    <property type="entry name" value="HWE_HK"/>
    <property type="match status" value="1"/>
</dbReference>
<keyword evidence="8" id="KW-0812">Transmembrane</keyword>
<keyword evidence="7" id="KW-0067">ATP-binding</keyword>
<organism evidence="10 11">
    <name type="scientific">Bradyrhizobium ottawaense</name>
    <dbReference type="NCBI Taxonomy" id="931866"/>
    <lineage>
        <taxon>Bacteria</taxon>
        <taxon>Pseudomonadati</taxon>
        <taxon>Pseudomonadota</taxon>
        <taxon>Alphaproteobacteria</taxon>
        <taxon>Hyphomicrobiales</taxon>
        <taxon>Nitrobacteraceae</taxon>
        <taxon>Bradyrhizobium</taxon>
    </lineage>
</organism>
<protein>
    <recommendedName>
        <fullName evidence="2">histidine kinase</fullName>
        <ecNumber evidence="2">2.7.13.3</ecNumber>
    </recommendedName>
</protein>
<accession>A0ABV4FP45</accession>
<dbReference type="CDD" id="cd18774">
    <property type="entry name" value="PDC2_HK_sensor"/>
    <property type="match status" value="1"/>
</dbReference>
<feature type="transmembrane region" description="Helical" evidence="8">
    <location>
        <begin position="49"/>
        <end position="69"/>
    </location>
</feature>
<dbReference type="GO" id="GO:0016301">
    <property type="term" value="F:kinase activity"/>
    <property type="evidence" value="ECO:0007669"/>
    <property type="project" value="UniProtKB-KW"/>
</dbReference>
<comment type="caution">
    <text evidence="10">The sequence shown here is derived from an EMBL/GenBank/DDBJ whole genome shotgun (WGS) entry which is preliminary data.</text>
</comment>
<dbReference type="Pfam" id="PF07536">
    <property type="entry name" value="HWE_HK"/>
    <property type="match status" value="1"/>
</dbReference>
<keyword evidence="8" id="KW-1133">Transmembrane helix</keyword>
<feature type="transmembrane region" description="Helical" evidence="8">
    <location>
        <begin position="314"/>
        <end position="336"/>
    </location>
</feature>
<dbReference type="Gene3D" id="3.30.450.20">
    <property type="entry name" value="PAS domain"/>
    <property type="match status" value="1"/>
</dbReference>
<evidence type="ECO:0000256" key="3">
    <source>
        <dbReference type="ARBA" id="ARBA00022553"/>
    </source>
</evidence>
<feature type="domain" description="Signal transduction histidine kinase HWE region" evidence="9">
    <location>
        <begin position="396"/>
        <end position="476"/>
    </location>
</feature>
<proteinExistence type="predicted"/>
<dbReference type="EMBL" id="JBGBZJ010000003">
    <property type="protein sequence ID" value="MEY9453374.1"/>
    <property type="molecule type" value="Genomic_DNA"/>
</dbReference>